<dbReference type="InterPro" id="IPR013324">
    <property type="entry name" value="RNA_pol_sigma_r3/r4-like"/>
</dbReference>
<evidence type="ECO:0000256" key="2">
    <source>
        <dbReference type="ARBA" id="ARBA00023015"/>
    </source>
</evidence>
<evidence type="ECO:0000259" key="6">
    <source>
        <dbReference type="Pfam" id="PF04542"/>
    </source>
</evidence>
<evidence type="ECO:0000256" key="5">
    <source>
        <dbReference type="NCBIfam" id="TIGR02959"/>
    </source>
</evidence>
<name>A0ABU8EXP6_9GAMM</name>
<dbReference type="Proteomes" id="UP001382455">
    <property type="component" value="Unassembled WGS sequence"/>
</dbReference>
<dbReference type="InterPro" id="IPR007627">
    <property type="entry name" value="RNA_pol_sigma70_r2"/>
</dbReference>
<feature type="domain" description="RNA polymerase sigma factor 70 region 4 type 2" evidence="7">
    <location>
        <begin position="106"/>
        <end position="153"/>
    </location>
</feature>
<evidence type="ECO:0000256" key="4">
    <source>
        <dbReference type="ARBA" id="ARBA00023163"/>
    </source>
</evidence>
<proteinExistence type="inferred from homology"/>
<evidence type="ECO:0000313" key="9">
    <source>
        <dbReference type="Proteomes" id="UP001382455"/>
    </source>
</evidence>
<dbReference type="InterPro" id="IPR013249">
    <property type="entry name" value="RNA_pol_sigma70_r4_t2"/>
</dbReference>
<dbReference type="InterPro" id="IPR036388">
    <property type="entry name" value="WH-like_DNA-bd_sf"/>
</dbReference>
<reference evidence="8 9" key="1">
    <citation type="submission" date="2023-12" db="EMBL/GenBank/DDBJ databases">
        <title>Friends and Foes: Symbiotic and Algicidal bacterial influence on Karenia brevis blooms.</title>
        <authorList>
            <person name="Fei C."/>
            <person name="Mohamed A.R."/>
            <person name="Booker A."/>
            <person name="Arshad M."/>
            <person name="Klass S."/>
            <person name="Ahn S."/>
            <person name="Gilbert P.M."/>
            <person name="Heil C.A."/>
            <person name="Martinez J.M."/>
            <person name="Amin S.A."/>
        </authorList>
    </citation>
    <scope>NUCLEOTIDE SEQUENCE [LARGE SCALE GENOMIC DNA]</scope>
    <source>
        <strain evidence="8 9">CE15</strain>
    </source>
</reference>
<dbReference type="SUPFAM" id="SSF88946">
    <property type="entry name" value="Sigma2 domain of RNA polymerase sigma factors"/>
    <property type="match status" value="1"/>
</dbReference>
<dbReference type="Gene3D" id="1.10.1740.10">
    <property type="match status" value="1"/>
</dbReference>
<dbReference type="NCBIfam" id="NF007215">
    <property type="entry name" value="PRK09637.1"/>
    <property type="match status" value="1"/>
</dbReference>
<dbReference type="EMBL" id="JBAWKS010000002">
    <property type="protein sequence ID" value="MEI4551754.1"/>
    <property type="molecule type" value="Genomic_DNA"/>
</dbReference>
<dbReference type="PANTHER" id="PTHR43133">
    <property type="entry name" value="RNA POLYMERASE ECF-TYPE SIGMA FACTO"/>
    <property type="match status" value="1"/>
</dbReference>
<dbReference type="SUPFAM" id="SSF88659">
    <property type="entry name" value="Sigma3 and sigma4 domains of RNA polymerase sigma factors"/>
    <property type="match status" value="1"/>
</dbReference>
<dbReference type="Gene3D" id="1.10.10.10">
    <property type="entry name" value="Winged helix-like DNA-binding domain superfamily/Winged helix DNA-binding domain"/>
    <property type="match status" value="1"/>
</dbReference>
<protein>
    <recommendedName>
        <fullName evidence="5">RNA polymerase sigma factor SigZ</fullName>
    </recommendedName>
</protein>
<dbReference type="NCBIfam" id="TIGR02959">
    <property type="entry name" value="SigZ"/>
    <property type="match status" value="1"/>
</dbReference>
<dbReference type="RefSeq" id="WP_336436677.1">
    <property type="nucleotide sequence ID" value="NZ_JBAWKS010000002.1"/>
</dbReference>
<feature type="domain" description="RNA polymerase sigma-70 region 2" evidence="6">
    <location>
        <begin position="14"/>
        <end position="78"/>
    </location>
</feature>
<comment type="caution">
    <text evidence="8">The sequence shown here is derived from an EMBL/GenBank/DDBJ whole genome shotgun (WGS) entry which is preliminary data.</text>
</comment>
<organism evidence="8 9">
    <name type="scientific">Pseudoalteromonas spongiae</name>
    <dbReference type="NCBI Taxonomy" id="298657"/>
    <lineage>
        <taxon>Bacteria</taxon>
        <taxon>Pseudomonadati</taxon>
        <taxon>Pseudomonadota</taxon>
        <taxon>Gammaproteobacteria</taxon>
        <taxon>Alteromonadales</taxon>
        <taxon>Pseudoalteromonadaceae</taxon>
        <taxon>Pseudoalteromonas</taxon>
    </lineage>
</organism>
<evidence type="ECO:0000313" key="8">
    <source>
        <dbReference type="EMBL" id="MEI4551754.1"/>
    </source>
</evidence>
<dbReference type="InterPro" id="IPR014284">
    <property type="entry name" value="RNA_pol_sigma-70_dom"/>
</dbReference>
<evidence type="ECO:0000256" key="3">
    <source>
        <dbReference type="ARBA" id="ARBA00023082"/>
    </source>
</evidence>
<evidence type="ECO:0000259" key="7">
    <source>
        <dbReference type="Pfam" id="PF08281"/>
    </source>
</evidence>
<gene>
    <name evidence="8" type="primary">sigZ</name>
    <name evidence="8" type="ORF">WAE96_18910</name>
</gene>
<comment type="similarity">
    <text evidence="1">Belongs to the sigma-70 factor family. ECF subfamily.</text>
</comment>
<dbReference type="Pfam" id="PF04542">
    <property type="entry name" value="Sigma70_r2"/>
    <property type="match status" value="1"/>
</dbReference>
<keyword evidence="9" id="KW-1185">Reference proteome</keyword>
<evidence type="ECO:0000256" key="1">
    <source>
        <dbReference type="ARBA" id="ARBA00010641"/>
    </source>
</evidence>
<dbReference type="InterPro" id="IPR014304">
    <property type="entry name" value="RNA_pol_sigma-Z"/>
</dbReference>
<keyword evidence="4" id="KW-0804">Transcription</keyword>
<dbReference type="InterPro" id="IPR013325">
    <property type="entry name" value="RNA_pol_sigma_r2"/>
</dbReference>
<dbReference type="PANTHER" id="PTHR43133:SF62">
    <property type="entry name" value="RNA POLYMERASE SIGMA FACTOR SIGZ"/>
    <property type="match status" value="1"/>
</dbReference>
<dbReference type="Pfam" id="PF08281">
    <property type="entry name" value="Sigma70_r4_2"/>
    <property type="match status" value="1"/>
</dbReference>
<keyword evidence="3" id="KW-0731">Sigma factor</keyword>
<dbReference type="NCBIfam" id="TIGR02937">
    <property type="entry name" value="sigma70-ECF"/>
    <property type="match status" value="1"/>
</dbReference>
<sequence length="188" mass="22076">MVVTVVNIEEIWLEYQHALRRFLKKKVANSADIEDLMQEIFIKTHKNLHLLNDISKLKSWLFQIANNTIIDFYRARGKQHEIPESLITSDNEESVQQDLIDCLTPFIQHLPEPQRALLIAVDLENAQQKVLAEHMGIHYSTLKSRVQTSRKALRELFDECCHFEFDTFGRAIDYQRKSCNNIKPKQLE</sequence>
<accession>A0ABU8EXP6</accession>
<keyword evidence="2" id="KW-0805">Transcription regulation</keyword>
<dbReference type="InterPro" id="IPR039425">
    <property type="entry name" value="RNA_pol_sigma-70-like"/>
</dbReference>